<evidence type="ECO:0000256" key="2">
    <source>
        <dbReference type="ARBA" id="ARBA00022692"/>
    </source>
</evidence>
<evidence type="ECO:0000256" key="4">
    <source>
        <dbReference type="ARBA" id="ARBA00023136"/>
    </source>
</evidence>
<dbReference type="GO" id="GO:0016020">
    <property type="term" value="C:membrane"/>
    <property type="evidence" value="ECO:0007669"/>
    <property type="project" value="UniProtKB-SubCell"/>
</dbReference>
<dbReference type="EC" id="3.4.21.89" evidence="5"/>
<dbReference type="PRINTS" id="PR00728">
    <property type="entry name" value="SIGNALPTASE"/>
</dbReference>
<dbReference type="InterPro" id="IPR036286">
    <property type="entry name" value="LexA/Signal_pep-like_sf"/>
</dbReference>
<evidence type="ECO:0000256" key="7">
    <source>
        <dbReference type="SAM" id="Phobius"/>
    </source>
</evidence>
<sequence length="217" mass="22908">MTRDTERKERSVWQYLGTGLSAGLLALVVGLGLAVVVVPQIAGATPLTVLTRSMEPTLPPGTLVVVKPTPVDDIVIGDVMTYQIESGKPDVISHRVIEIQSGSDGLRTFITKGDNNDAADEPVIEAQVKGTVWYSIPLIGYVSTNIVGAGRSWIIPVAGAALLAYAALMLTLGLLGRRKRGKRGRRAAEVPAGSRSTPRPAAAESAADGALPRVRRH</sequence>
<dbReference type="PANTHER" id="PTHR10806">
    <property type="entry name" value="SIGNAL PEPTIDASE COMPLEX CATALYTIC SUBUNIT SEC11"/>
    <property type="match status" value="1"/>
</dbReference>
<protein>
    <recommendedName>
        <fullName evidence="5">Signal peptidase I</fullName>
        <ecNumber evidence="5">3.4.21.89</ecNumber>
    </recommendedName>
</protein>
<evidence type="ECO:0000256" key="3">
    <source>
        <dbReference type="ARBA" id="ARBA00022989"/>
    </source>
</evidence>
<evidence type="ECO:0000256" key="6">
    <source>
        <dbReference type="SAM" id="MobiDB-lite"/>
    </source>
</evidence>
<keyword evidence="4 7" id="KW-0472">Membrane</keyword>
<comment type="caution">
    <text evidence="8">The sequence shown here is derived from an EMBL/GenBank/DDBJ whole genome shotgun (WGS) entry which is preliminary data.</text>
</comment>
<dbReference type="GO" id="GO:0004252">
    <property type="term" value="F:serine-type endopeptidase activity"/>
    <property type="evidence" value="ECO:0007669"/>
    <property type="project" value="UniProtKB-UniRule"/>
</dbReference>
<keyword evidence="2 7" id="KW-0812">Transmembrane</keyword>
<dbReference type="OrthoDB" id="3178064at2"/>
<evidence type="ECO:0000313" key="8">
    <source>
        <dbReference type="EMBL" id="PVZ94123.1"/>
    </source>
</evidence>
<dbReference type="CDD" id="cd06530">
    <property type="entry name" value="S26_SPase_I"/>
    <property type="match status" value="1"/>
</dbReference>
<dbReference type="InterPro" id="IPR019533">
    <property type="entry name" value="Peptidase_S26"/>
</dbReference>
<dbReference type="InterPro" id="IPR001733">
    <property type="entry name" value="Peptidase_S26B"/>
</dbReference>
<gene>
    <name evidence="8" type="ORF">DDQ50_10260</name>
</gene>
<comment type="subcellular location">
    <subcellularLocation>
        <location evidence="1">Membrane</location>
    </subcellularLocation>
</comment>
<dbReference type="SUPFAM" id="SSF51306">
    <property type="entry name" value="LexA/Signal peptidase"/>
    <property type="match status" value="1"/>
</dbReference>
<name>A0A2V1HNB6_9MICO</name>
<proteinExistence type="predicted"/>
<dbReference type="Proteomes" id="UP000244893">
    <property type="component" value="Unassembled WGS sequence"/>
</dbReference>
<organism evidence="8 9">
    <name type="scientific">Amnibacterium flavum</name>
    <dbReference type="NCBI Taxonomy" id="2173173"/>
    <lineage>
        <taxon>Bacteria</taxon>
        <taxon>Bacillati</taxon>
        <taxon>Actinomycetota</taxon>
        <taxon>Actinomycetes</taxon>
        <taxon>Micrococcales</taxon>
        <taxon>Microbacteriaceae</taxon>
        <taxon>Amnibacterium</taxon>
    </lineage>
</organism>
<dbReference type="EMBL" id="QEOP01000002">
    <property type="protein sequence ID" value="PVZ94123.1"/>
    <property type="molecule type" value="Genomic_DNA"/>
</dbReference>
<feature type="transmembrane region" description="Helical" evidence="7">
    <location>
        <begin position="153"/>
        <end position="176"/>
    </location>
</feature>
<feature type="region of interest" description="Disordered" evidence="6">
    <location>
        <begin position="183"/>
        <end position="217"/>
    </location>
</feature>
<accession>A0A2V1HNB6</accession>
<reference evidence="8 9" key="1">
    <citation type="submission" date="2018-05" db="EMBL/GenBank/DDBJ databases">
        <title>Amnibacterium sp. M8JJ-5, whole genome shotgun sequence.</title>
        <authorList>
            <person name="Tuo L."/>
        </authorList>
    </citation>
    <scope>NUCLEOTIDE SEQUENCE [LARGE SCALE GENOMIC DNA]</scope>
    <source>
        <strain evidence="8 9">M8JJ-5</strain>
    </source>
</reference>
<dbReference type="NCBIfam" id="TIGR02228">
    <property type="entry name" value="sigpep_I_arch"/>
    <property type="match status" value="1"/>
</dbReference>
<evidence type="ECO:0000256" key="5">
    <source>
        <dbReference type="NCBIfam" id="TIGR02228"/>
    </source>
</evidence>
<dbReference type="PANTHER" id="PTHR10806:SF6">
    <property type="entry name" value="SIGNAL PEPTIDASE COMPLEX CATALYTIC SUBUNIT SEC11"/>
    <property type="match status" value="1"/>
</dbReference>
<evidence type="ECO:0000256" key="1">
    <source>
        <dbReference type="ARBA" id="ARBA00004370"/>
    </source>
</evidence>
<keyword evidence="9" id="KW-1185">Reference proteome</keyword>
<dbReference type="GO" id="GO:0009003">
    <property type="term" value="F:signal peptidase activity"/>
    <property type="evidence" value="ECO:0007669"/>
    <property type="project" value="UniProtKB-EC"/>
</dbReference>
<keyword evidence="3 7" id="KW-1133">Transmembrane helix</keyword>
<evidence type="ECO:0000313" key="9">
    <source>
        <dbReference type="Proteomes" id="UP000244893"/>
    </source>
</evidence>
<dbReference type="AlphaFoldDB" id="A0A2V1HNB6"/>
<dbReference type="GO" id="GO:0006465">
    <property type="term" value="P:signal peptide processing"/>
    <property type="evidence" value="ECO:0007669"/>
    <property type="project" value="UniProtKB-UniRule"/>
</dbReference>
<feature type="transmembrane region" description="Helical" evidence="7">
    <location>
        <begin position="12"/>
        <end position="38"/>
    </location>
</feature>
<dbReference type="RefSeq" id="WP_116756637.1">
    <property type="nucleotide sequence ID" value="NZ_JBHUEX010000001.1"/>
</dbReference>